<dbReference type="InterPro" id="IPR023554">
    <property type="entry name" value="RNA_helicase_ATP-dep_RhlB"/>
</dbReference>
<evidence type="ECO:0000256" key="4">
    <source>
        <dbReference type="ARBA" id="ARBA00022806"/>
    </source>
</evidence>
<dbReference type="PROSITE" id="PS00039">
    <property type="entry name" value="DEAD_ATP_HELICASE"/>
    <property type="match status" value="1"/>
</dbReference>
<dbReference type="EMBL" id="UOFD01000080">
    <property type="protein sequence ID" value="VAW54926.1"/>
    <property type="molecule type" value="Genomic_DNA"/>
</dbReference>
<dbReference type="Gene3D" id="3.40.50.300">
    <property type="entry name" value="P-loop containing nucleotide triphosphate hydrolases"/>
    <property type="match status" value="2"/>
</dbReference>
<dbReference type="GO" id="GO:0005829">
    <property type="term" value="C:cytosol"/>
    <property type="evidence" value="ECO:0007669"/>
    <property type="project" value="TreeGrafter"/>
</dbReference>
<accession>A0A3B0XE88</accession>
<dbReference type="PROSITE" id="PS51194">
    <property type="entry name" value="HELICASE_CTER"/>
    <property type="match status" value="1"/>
</dbReference>
<dbReference type="InterPro" id="IPR011545">
    <property type="entry name" value="DEAD/DEAH_box_helicase_dom"/>
</dbReference>
<evidence type="ECO:0000256" key="2">
    <source>
        <dbReference type="ARBA" id="ARBA00022741"/>
    </source>
</evidence>
<organism evidence="11">
    <name type="scientific">hydrothermal vent metagenome</name>
    <dbReference type="NCBI Taxonomy" id="652676"/>
    <lineage>
        <taxon>unclassified sequences</taxon>
        <taxon>metagenomes</taxon>
        <taxon>ecological metagenomes</taxon>
    </lineage>
</organism>
<keyword evidence="3" id="KW-0378">Hydrolase</keyword>
<proteinExistence type="inferred from homology"/>
<dbReference type="Pfam" id="PF00271">
    <property type="entry name" value="Helicase_C"/>
    <property type="match status" value="1"/>
</dbReference>
<dbReference type="InterPro" id="IPR000629">
    <property type="entry name" value="RNA-helicase_DEAD-box_CS"/>
</dbReference>
<evidence type="ECO:0000256" key="5">
    <source>
        <dbReference type="ARBA" id="ARBA00022840"/>
    </source>
</evidence>
<dbReference type="SMART" id="SM00490">
    <property type="entry name" value="HELICc"/>
    <property type="match status" value="1"/>
</dbReference>
<reference evidence="11" key="1">
    <citation type="submission" date="2018-06" db="EMBL/GenBank/DDBJ databases">
        <authorList>
            <person name="Zhirakovskaya E."/>
        </authorList>
    </citation>
    <scope>NUCLEOTIDE SEQUENCE</scope>
</reference>
<dbReference type="InterPro" id="IPR027417">
    <property type="entry name" value="P-loop_NTPase"/>
</dbReference>
<evidence type="ECO:0000313" key="11">
    <source>
        <dbReference type="EMBL" id="VAW54926.1"/>
    </source>
</evidence>
<feature type="domain" description="Helicase ATP-binding" evidence="8">
    <location>
        <begin position="39"/>
        <end position="218"/>
    </location>
</feature>
<dbReference type="PROSITE" id="PS51192">
    <property type="entry name" value="HELICASE_ATP_BIND_1"/>
    <property type="match status" value="1"/>
</dbReference>
<dbReference type="GO" id="GO:0003723">
    <property type="term" value="F:RNA binding"/>
    <property type="evidence" value="ECO:0007669"/>
    <property type="project" value="UniProtKB-KW"/>
</dbReference>
<name>A0A3B0XE88_9ZZZZ</name>
<evidence type="ECO:0000256" key="3">
    <source>
        <dbReference type="ARBA" id="ARBA00022801"/>
    </source>
</evidence>
<feature type="domain" description="Helicase C-terminal" evidence="9">
    <location>
        <begin position="229"/>
        <end position="390"/>
    </location>
</feature>
<feature type="domain" description="DEAD-box RNA helicase Q" evidence="10">
    <location>
        <begin position="8"/>
        <end position="36"/>
    </location>
</feature>
<dbReference type="InterPro" id="IPR050079">
    <property type="entry name" value="DEAD_box_RNA_helicase"/>
</dbReference>
<keyword evidence="1" id="KW-0963">Cytoplasm</keyword>
<protein>
    <submittedName>
        <fullName evidence="11">ATP-dependent RNA helicase RhlB</fullName>
    </submittedName>
</protein>
<dbReference type="SMART" id="SM00487">
    <property type="entry name" value="DEXDc"/>
    <property type="match status" value="1"/>
</dbReference>
<dbReference type="PANTHER" id="PTHR47959">
    <property type="entry name" value="ATP-DEPENDENT RNA HELICASE RHLE-RELATED"/>
    <property type="match status" value="1"/>
</dbReference>
<dbReference type="GO" id="GO:0003724">
    <property type="term" value="F:RNA helicase activity"/>
    <property type="evidence" value="ECO:0007669"/>
    <property type="project" value="InterPro"/>
</dbReference>
<evidence type="ECO:0000259" key="10">
    <source>
        <dbReference type="PROSITE" id="PS51195"/>
    </source>
</evidence>
<dbReference type="CDD" id="cd00268">
    <property type="entry name" value="DEADc"/>
    <property type="match status" value="1"/>
</dbReference>
<sequence>MDHHLTETRFKDFDINTNLLKGIDEAGFEFCTPIQAQSIPIALTGKDVAGEAQTGTGKTAAFMVACINHLITKPAHENRQKVQVRAMILAPTRELAIQIHKDALVIGKYTGLKFGLAYGGTDYDKQRNTLLDGVDILIGTPGRTIDFFKQKVFSLKNCDVVVLDEADRMFDLGFIDDMRYLLGRCPEPAKRLSLLFSATLSHRVGELAYVHMNDPAEIKVKSETKTADKIEQSIYYPANEEKIPLLLGLMNKLKPTRSIVFINTKRVADKVYAWLEGNDYKSALLSGDVPQKKRQSLLKKFQDGEFSTLVATDVAARGLHIPEVSHVFNFDLPQSGEDYVHRIGRTARAGASGSAISFACEDFAHYIMDIEEYIDQKIGKEAVTSDLLTKPKPPIKMERRPRPGGNRGGGNRDTGNRSTGNRNQGRGGDRGRRR</sequence>
<dbReference type="HAMAP" id="MF_00661">
    <property type="entry name" value="DEAD_helicase_RhlB"/>
    <property type="match status" value="1"/>
</dbReference>
<dbReference type="CDD" id="cd18787">
    <property type="entry name" value="SF2_C_DEAD"/>
    <property type="match status" value="1"/>
</dbReference>
<keyword evidence="4 11" id="KW-0347">Helicase</keyword>
<dbReference type="GO" id="GO:0005524">
    <property type="term" value="F:ATP binding"/>
    <property type="evidence" value="ECO:0007669"/>
    <property type="project" value="UniProtKB-KW"/>
</dbReference>
<dbReference type="PANTHER" id="PTHR47959:SF10">
    <property type="entry name" value="ATP-DEPENDENT RNA HELICASE RHLB"/>
    <property type="match status" value="1"/>
</dbReference>
<dbReference type="GO" id="GO:0016787">
    <property type="term" value="F:hydrolase activity"/>
    <property type="evidence" value="ECO:0007669"/>
    <property type="project" value="UniProtKB-KW"/>
</dbReference>
<evidence type="ECO:0000256" key="1">
    <source>
        <dbReference type="ARBA" id="ARBA00022490"/>
    </source>
</evidence>
<dbReference type="InterPro" id="IPR014001">
    <property type="entry name" value="Helicase_ATP-bd"/>
</dbReference>
<keyword evidence="6" id="KW-0694">RNA-binding</keyword>
<dbReference type="PROSITE" id="PS51195">
    <property type="entry name" value="Q_MOTIF"/>
    <property type="match status" value="1"/>
</dbReference>
<feature type="region of interest" description="Disordered" evidence="7">
    <location>
        <begin position="385"/>
        <end position="434"/>
    </location>
</feature>
<evidence type="ECO:0000256" key="6">
    <source>
        <dbReference type="ARBA" id="ARBA00022884"/>
    </source>
</evidence>
<dbReference type="SUPFAM" id="SSF52540">
    <property type="entry name" value="P-loop containing nucleoside triphosphate hydrolases"/>
    <property type="match status" value="1"/>
</dbReference>
<dbReference type="Pfam" id="PF00270">
    <property type="entry name" value="DEAD"/>
    <property type="match status" value="1"/>
</dbReference>
<gene>
    <name evidence="11" type="ORF">MNBD_GAMMA06-185</name>
</gene>
<dbReference type="InterPro" id="IPR014014">
    <property type="entry name" value="RNA_helicase_DEAD_Q_motif"/>
</dbReference>
<evidence type="ECO:0000259" key="8">
    <source>
        <dbReference type="PROSITE" id="PS51192"/>
    </source>
</evidence>
<dbReference type="InterPro" id="IPR044742">
    <property type="entry name" value="DEAD/DEAH_RhlB"/>
</dbReference>
<keyword evidence="5" id="KW-0067">ATP-binding</keyword>
<dbReference type="InterPro" id="IPR001650">
    <property type="entry name" value="Helicase_C-like"/>
</dbReference>
<evidence type="ECO:0000256" key="7">
    <source>
        <dbReference type="SAM" id="MobiDB-lite"/>
    </source>
</evidence>
<keyword evidence="2" id="KW-0547">Nucleotide-binding</keyword>
<evidence type="ECO:0000259" key="9">
    <source>
        <dbReference type="PROSITE" id="PS51194"/>
    </source>
</evidence>
<dbReference type="AlphaFoldDB" id="A0A3B0XE88"/>